<organism evidence="2 3">
    <name type="scientific">Castilleja foliolosa</name>
    <dbReference type="NCBI Taxonomy" id="1961234"/>
    <lineage>
        <taxon>Eukaryota</taxon>
        <taxon>Viridiplantae</taxon>
        <taxon>Streptophyta</taxon>
        <taxon>Embryophyta</taxon>
        <taxon>Tracheophyta</taxon>
        <taxon>Spermatophyta</taxon>
        <taxon>Magnoliopsida</taxon>
        <taxon>eudicotyledons</taxon>
        <taxon>Gunneridae</taxon>
        <taxon>Pentapetalae</taxon>
        <taxon>asterids</taxon>
        <taxon>lamiids</taxon>
        <taxon>Lamiales</taxon>
        <taxon>Orobanchaceae</taxon>
        <taxon>Pedicularideae</taxon>
        <taxon>Castillejinae</taxon>
        <taxon>Castilleja</taxon>
    </lineage>
</organism>
<name>A0ABD3DJ93_9LAMI</name>
<dbReference type="Proteomes" id="UP001632038">
    <property type="component" value="Unassembled WGS sequence"/>
</dbReference>
<evidence type="ECO:0000313" key="3">
    <source>
        <dbReference type="Proteomes" id="UP001632038"/>
    </source>
</evidence>
<comment type="caution">
    <text evidence="2">The sequence shown here is derived from an EMBL/GenBank/DDBJ whole genome shotgun (WGS) entry which is preliminary data.</text>
</comment>
<feature type="compositionally biased region" description="Acidic residues" evidence="1">
    <location>
        <begin position="81"/>
        <end position="105"/>
    </location>
</feature>
<accession>A0ABD3DJ93</accession>
<protein>
    <submittedName>
        <fullName evidence="2">Histone H2A acetylation</fullName>
    </submittedName>
</protein>
<feature type="compositionally biased region" description="Basic and acidic residues" evidence="1">
    <location>
        <begin position="30"/>
        <end position="46"/>
    </location>
</feature>
<feature type="compositionally biased region" description="Low complexity" evidence="1">
    <location>
        <begin position="123"/>
        <end position="145"/>
    </location>
</feature>
<dbReference type="EMBL" id="JAVIJP010000016">
    <property type="protein sequence ID" value="KAL3642358.1"/>
    <property type="molecule type" value="Genomic_DNA"/>
</dbReference>
<gene>
    <name evidence="2" type="primary">ARID4B_2</name>
    <name evidence="2" type="ORF">CASFOL_013173</name>
</gene>
<keyword evidence="3" id="KW-1185">Reference proteome</keyword>
<evidence type="ECO:0000313" key="2">
    <source>
        <dbReference type="EMBL" id="KAL3642358.1"/>
    </source>
</evidence>
<proteinExistence type="predicted"/>
<feature type="compositionally biased region" description="Basic residues" evidence="1">
    <location>
        <begin position="149"/>
        <end position="158"/>
    </location>
</feature>
<sequence length="286" mass="31616">MRAAEEEPTTPRTSRVEGRNLTASARRKVQPKEGKRSKRREDRPEVEPEDESMDEDEAVDLRLSRSSERRSKLANDRPLEPSDEDDVVDEDEDEAVDGDEAEDLGQDAGGSMIDRHLMDENLAETGAETAAQEAETGAENAAQAAERARKGKGKKKKKKADDSWRLTGAMLDGGPMISDLIPSFGGHVAVDVWKKKERGTLKIYTMAADLKDWTGFDPVKEIQEHNLLQETGMSCSPPRDDVPIGGFCTDICICGEVTIGQEHFPHALWRDDDHSPRRLLHDGAAG</sequence>
<feature type="compositionally biased region" description="Basic and acidic residues" evidence="1">
    <location>
        <begin position="59"/>
        <end position="80"/>
    </location>
</feature>
<feature type="compositionally biased region" description="Acidic residues" evidence="1">
    <location>
        <begin position="47"/>
        <end position="58"/>
    </location>
</feature>
<feature type="region of interest" description="Disordered" evidence="1">
    <location>
        <begin position="1"/>
        <end position="162"/>
    </location>
</feature>
<evidence type="ECO:0000256" key="1">
    <source>
        <dbReference type="SAM" id="MobiDB-lite"/>
    </source>
</evidence>
<dbReference type="AlphaFoldDB" id="A0ABD3DJ93"/>
<reference evidence="3" key="1">
    <citation type="journal article" date="2024" name="IScience">
        <title>Strigolactones Initiate the Formation of Haustorium-like Structures in Castilleja.</title>
        <authorList>
            <person name="Buerger M."/>
            <person name="Peterson D."/>
            <person name="Chory J."/>
        </authorList>
    </citation>
    <scope>NUCLEOTIDE SEQUENCE [LARGE SCALE GENOMIC DNA]</scope>
</reference>